<dbReference type="AlphaFoldDB" id="A0A956NIX9"/>
<feature type="signal peptide" evidence="1">
    <location>
        <begin position="1"/>
        <end position="22"/>
    </location>
</feature>
<proteinExistence type="predicted"/>
<evidence type="ECO:0000313" key="3">
    <source>
        <dbReference type="EMBL" id="MCA9758628.1"/>
    </source>
</evidence>
<name>A0A956NIX9_UNCEI</name>
<keyword evidence="1" id="KW-0732">Signal</keyword>
<sequence>MIPILLALTFLLVASTVTPGGAAASAPFDMLGWLEGDWVRQTKRGLATESWTRVSENTMEGLAHVTAGEETHVTEYLRLERLGDEVFYVAKPRENAFPTPFLLVECDEDHAVFENLEHDFPQRILYTRHGDDAMTARIEGPGDGEVRTIDFRFERRK</sequence>
<evidence type="ECO:0000259" key="2">
    <source>
        <dbReference type="Pfam" id="PF19780"/>
    </source>
</evidence>
<comment type="caution">
    <text evidence="3">The sequence shown here is derived from an EMBL/GenBank/DDBJ whole genome shotgun (WGS) entry which is preliminary data.</text>
</comment>
<dbReference type="EMBL" id="JAGQHS010000193">
    <property type="protein sequence ID" value="MCA9758628.1"/>
    <property type="molecule type" value="Genomic_DNA"/>
</dbReference>
<feature type="domain" description="DUF6265" evidence="2">
    <location>
        <begin position="33"/>
        <end position="139"/>
    </location>
</feature>
<dbReference type="Proteomes" id="UP000739538">
    <property type="component" value="Unassembled WGS sequence"/>
</dbReference>
<evidence type="ECO:0000256" key="1">
    <source>
        <dbReference type="SAM" id="SignalP"/>
    </source>
</evidence>
<dbReference type="Pfam" id="PF19780">
    <property type="entry name" value="DUF6265"/>
    <property type="match status" value="1"/>
</dbReference>
<reference evidence="3" key="2">
    <citation type="journal article" date="2021" name="Microbiome">
        <title>Successional dynamics and alternative stable states in a saline activated sludge microbial community over 9 years.</title>
        <authorList>
            <person name="Wang Y."/>
            <person name="Ye J."/>
            <person name="Ju F."/>
            <person name="Liu L."/>
            <person name="Boyd J.A."/>
            <person name="Deng Y."/>
            <person name="Parks D.H."/>
            <person name="Jiang X."/>
            <person name="Yin X."/>
            <person name="Woodcroft B.J."/>
            <person name="Tyson G.W."/>
            <person name="Hugenholtz P."/>
            <person name="Polz M.F."/>
            <person name="Zhang T."/>
        </authorList>
    </citation>
    <scope>NUCLEOTIDE SEQUENCE</scope>
    <source>
        <strain evidence="3">HKST-UBA02</strain>
    </source>
</reference>
<organism evidence="3 4">
    <name type="scientific">Eiseniibacteriota bacterium</name>
    <dbReference type="NCBI Taxonomy" id="2212470"/>
    <lineage>
        <taxon>Bacteria</taxon>
        <taxon>Candidatus Eiseniibacteriota</taxon>
    </lineage>
</organism>
<feature type="chain" id="PRO_5036900379" description="DUF6265 domain-containing protein" evidence="1">
    <location>
        <begin position="23"/>
        <end position="157"/>
    </location>
</feature>
<protein>
    <recommendedName>
        <fullName evidence="2">DUF6265 domain-containing protein</fullName>
    </recommendedName>
</protein>
<gene>
    <name evidence="3" type="ORF">KDA27_22720</name>
</gene>
<dbReference type="InterPro" id="IPR046232">
    <property type="entry name" value="DUF6265"/>
</dbReference>
<reference evidence="3" key="1">
    <citation type="submission" date="2020-04" db="EMBL/GenBank/DDBJ databases">
        <authorList>
            <person name="Zhang T."/>
        </authorList>
    </citation>
    <scope>NUCLEOTIDE SEQUENCE</scope>
    <source>
        <strain evidence="3">HKST-UBA02</strain>
    </source>
</reference>
<accession>A0A956NIX9</accession>
<evidence type="ECO:0000313" key="4">
    <source>
        <dbReference type="Proteomes" id="UP000739538"/>
    </source>
</evidence>